<keyword evidence="1" id="KW-0175">Coiled coil</keyword>
<dbReference type="Proteomes" id="UP000001940">
    <property type="component" value="Chromosome IV"/>
</dbReference>
<dbReference type="Bgee" id="WBGene00008971">
    <property type="expression patterns" value="Expressed in pharyngeal muscle cell (C elegans) and 4 other cell types or tissues"/>
</dbReference>
<feature type="compositionally biased region" description="Basic and acidic residues" evidence="2">
    <location>
        <begin position="330"/>
        <end position="348"/>
    </location>
</feature>
<keyword evidence="6" id="KW-1267">Proteomics identification</keyword>
<dbReference type="AlphaFoldDB" id="G5EFF2"/>
<feature type="region of interest" description="Disordered" evidence="2">
    <location>
        <begin position="313"/>
        <end position="348"/>
    </location>
</feature>
<comment type="interaction">
    <interactant intactId="EBI-320916">
        <id>G5EFF2</id>
    </interactant>
    <interactant intactId="EBI-326630">
        <id>P34692</id>
        <label>T01G9.2</label>
    </interactant>
    <organismsDiffer>false</organismsDiffer>
    <experiments>3</experiments>
</comment>
<evidence type="ECO:0000313" key="4">
    <source>
        <dbReference type="Proteomes" id="UP000001940"/>
    </source>
</evidence>
<feature type="coiled-coil region" evidence="1">
    <location>
        <begin position="2"/>
        <end position="308"/>
    </location>
</feature>
<evidence type="ECO:0000313" key="5">
    <source>
        <dbReference type="WormBase" id="F20C5.6"/>
    </source>
</evidence>
<evidence type="ECO:0000256" key="1">
    <source>
        <dbReference type="SAM" id="Coils"/>
    </source>
</evidence>
<reference evidence="3 4" key="1">
    <citation type="journal article" date="1998" name="Science">
        <title>Genome sequence of the nematode C. elegans: a platform for investigating biology.</title>
        <authorList>
            <consortium name="The C. elegans sequencing consortium"/>
            <person name="Sulson J.E."/>
            <person name="Waterston R."/>
        </authorList>
    </citation>
    <scope>NUCLEOTIDE SEQUENCE [LARGE SCALE GENOMIC DNA]</scope>
    <source>
        <strain evidence="3 4">Bristol N2</strain>
    </source>
</reference>
<dbReference type="PIR" id="T19685">
    <property type="entry name" value="T19685"/>
</dbReference>
<dbReference type="PaxDb" id="6239-F20C5.6"/>
<accession>G5EFF2</accession>
<dbReference type="EMBL" id="BX284604">
    <property type="protein sequence ID" value="CAA92300.2"/>
    <property type="molecule type" value="Genomic_DNA"/>
</dbReference>
<organism evidence="3 4">
    <name type="scientific">Caenorhabditis elegans</name>
    <dbReference type="NCBI Taxonomy" id="6239"/>
    <lineage>
        <taxon>Eukaryota</taxon>
        <taxon>Metazoa</taxon>
        <taxon>Ecdysozoa</taxon>
        <taxon>Nematoda</taxon>
        <taxon>Chromadorea</taxon>
        <taxon>Rhabditida</taxon>
        <taxon>Rhabditina</taxon>
        <taxon>Rhabditomorpha</taxon>
        <taxon>Rhabditoidea</taxon>
        <taxon>Rhabditidae</taxon>
        <taxon>Peloderinae</taxon>
        <taxon>Caenorhabditis</taxon>
    </lineage>
</organism>
<sequence>MMDNLKAELAQAKIDIDQLEKKQWETLEQLVMRDKLIEQCSLHTEILQKDFRESEARIIQLEQQLLEPGECGSELRATIKNQEELLKKQSEEIERCKEESRMLIQQKEEMENIHSEEIFGKNKTISNLRKQIDGDVERKKAKIRTLRKELCSADMNTGKMCRRAKRAEDRIAKLESDLEEERQKHVGQDISHILDQHNSTVMALEMQLANTQQEKATLNTSVEDLKLRTEEWKHNLLGQFEVLTANSKRECESKEEQIANHKREIMEKDSKIECLMELIQNSERSAEIQKMHDALREKDLKISELSEKLQGLLINQEGEADDTMIDQDDDNKSTHSEDSDGWDKINAI</sequence>
<gene>
    <name evidence="3" type="ORF">CELE_F20C5.6</name>
    <name evidence="3 5" type="ORF">F20C5.6</name>
</gene>
<evidence type="ECO:0000256" key="2">
    <source>
        <dbReference type="SAM" id="MobiDB-lite"/>
    </source>
</evidence>
<keyword evidence="4" id="KW-1185">Reference proteome</keyword>
<proteinExistence type="evidence at protein level"/>
<feature type="compositionally biased region" description="Acidic residues" evidence="2">
    <location>
        <begin position="318"/>
        <end position="329"/>
    </location>
</feature>
<dbReference type="SMR" id="G5EFF2"/>
<dbReference type="STRING" id="6239.F20C5.6.1"/>
<dbReference type="PeptideAtlas" id="G5EFF2"/>
<dbReference type="IntAct" id="G5EFF2">
    <property type="interactions" value="6"/>
</dbReference>
<evidence type="ECO:0007829" key="6">
    <source>
        <dbReference type="PeptideAtlas" id="G5EFF2"/>
    </source>
</evidence>
<protein>
    <submittedName>
        <fullName evidence="3">ELKS/RAB6-interacting/CAST family member 2</fullName>
    </submittedName>
</protein>
<dbReference type="InParanoid" id="G5EFF2"/>
<evidence type="ECO:0000313" key="3">
    <source>
        <dbReference type="EMBL" id="CAA92300.2"/>
    </source>
</evidence>
<dbReference type="HOGENOM" id="CLU_799821_0_0_1"/>
<name>G5EFF2_CAEEL</name>
<dbReference type="PhylomeDB" id="G5EFF2"/>
<dbReference type="AGR" id="WB:WBGene00008971"/>
<dbReference type="WormBase" id="F20C5.6">
    <property type="protein sequence ID" value="CE52919"/>
    <property type="gene ID" value="WBGene00008971"/>
</dbReference>